<dbReference type="AlphaFoldDB" id="A0A0A9HWF7"/>
<reference evidence="1" key="1">
    <citation type="submission" date="2014-09" db="EMBL/GenBank/DDBJ databases">
        <authorList>
            <person name="Magalhaes I.L.F."/>
            <person name="Oliveira U."/>
            <person name="Santos F.R."/>
            <person name="Vidigal T.H.D.A."/>
            <person name="Brescovit A.D."/>
            <person name="Santos A.J."/>
        </authorList>
    </citation>
    <scope>NUCLEOTIDE SEQUENCE</scope>
    <source>
        <tissue evidence="1">Shoot tissue taken approximately 20 cm above the soil surface</tissue>
    </source>
</reference>
<proteinExistence type="predicted"/>
<dbReference type="EMBL" id="GBRH01160663">
    <property type="protein sequence ID" value="JAE37233.1"/>
    <property type="molecule type" value="Transcribed_RNA"/>
</dbReference>
<evidence type="ECO:0000313" key="1">
    <source>
        <dbReference type="EMBL" id="JAE37233.1"/>
    </source>
</evidence>
<organism evidence="1">
    <name type="scientific">Arundo donax</name>
    <name type="common">Giant reed</name>
    <name type="synonym">Donax arundinaceus</name>
    <dbReference type="NCBI Taxonomy" id="35708"/>
    <lineage>
        <taxon>Eukaryota</taxon>
        <taxon>Viridiplantae</taxon>
        <taxon>Streptophyta</taxon>
        <taxon>Embryophyta</taxon>
        <taxon>Tracheophyta</taxon>
        <taxon>Spermatophyta</taxon>
        <taxon>Magnoliopsida</taxon>
        <taxon>Liliopsida</taxon>
        <taxon>Poales</taxon>
        <taxon>Poaceae</taxon>
        <taxon>PACMAD clade</taxon>
        <taxon>Arundinoideae</taxon>
        <taxon>Arundineae</taxon>
        <taxon>Arundo</taxon>
    </lineage>
</organism>
<accession>A0A0A9HWF7</accession>
<reference evidence="1" key="2">
    <citation type="journal article" date="2015" name="Data Brief">
        <title>Shoot transcriptome of the giant reed, Arundo donax.</title>
        <authorList>
            <person name="Barrero R.A."/>
            <person name="Guerrero F.D."/>
            <person name="Moolhuijzen P."/>
            <person name="Goolsby J.A."/>
            <person name="Tidwell J."/>
            <person name="Bellgard S.E."/>
            <person name="Bellgard M.I."/>
        </authorList>
    </citation>
    <scope>NUCLEOTIDE SEQUENCE</scope>
    <source>
        <tissue evidence="1">Shoot tissue taken approximately 20 cm above the soil surface</tissue>
    </source>
</reference>
<sequence>MSSRIHWHQRLKVQLIGYPTLFWIC</sequence>
<protein>
    <submittedName>
        <fullName evidence="1">Uncharacterized protein</fullName>
    </submittedName>
</protein>
<name>A0A0A9HWF7_ARUDO</name>